<evidence type="ECO:0000313" key="6">
    <source>
        <dbReference type="Proteomes" id="UP000316253"/>
    </source>
</evidence>
<accession>A0A554JDY2</accession>
<feature type="domain" description="LTD" evidence="4">
    <location>
        <begin position="32"/>
        <end position="156"/>
    </location>
</feature>
<evidence type="ECO:0000259" key="4">
    <source>
        <dbReference type="PROSITE" id="PS51841"/>
    </source>
</evidence>
<dbReference type="Proteomes" id="UP000316253">
    <property type="component" value="Unassembled WGS sequence"/>
</dbReference>
<organism evidence="5 6">
    <name type="scientific">Candidatus Berkelbacteria bacterium Gr01-1014_85</name>
    <dbReference type="NCBI Taxonomy" id="2017150"/>
    <lineage>
        <taxon>Bacteria</taxon>
        <taxon>Candidatus Berkelbacteria</taxon>
    </lineage>
</organism>
<protein>
    <recommendedName>
        <fullName evidence="7">LTD domain-containing protein</fullName>
    </recommendedName>
</protein>
<dbReference type="PROSITE" id="PS50853">
    <property type="entry name" value="FN3"/>
    <property type="match status" value="1"/>
</dbReference>
<gene>
    <name evidence="5" type="ORF">CEO22_81</name>
</gene>
<name>A0A554JDY2_9BACT</name>
<reference evidence="5 6" key="1">
    <citation type="submission" date="2017-08" db="EMBL/GenBank/DDBJ databases">
        <title>Mechanisms for carbon and nitrogen cycling indicate functional differentiation within the Candidate Phyla Radiation.</title>
        <authorList>
            <person name="Danczak R.E."/>
            <person name="Johnston M.D."/>
            <person name="Kenah C."/>
            <person name="Slattery M."/>
            <person name="Wrighton K.C."/>
            <person name="Wilkins M.J."/>
        </authorList>
    </citation>
    <scope>NUCLEOTIDE SEQUENCE [LARGE SCALE GENOMIC DNA]</scope>
    <source>
        <strain evidence="5">Gr01-1014_85</strain>
    </source>
</reference>
<feature type="domain" description="Fibronectin type-III" evidence="3">
    <location>
        <begin position="221"/>
        <end position="316"/>
    </location>
</feature>
<sequence length="710" mass="74361">MPTDKQSVPLVSIYGYRQLFVLALAILTLAMPQASLAAAPANHLVISEIQLTSATEQFVELYNPTGTRQSLAGYSLQYQAAGSGLPLTTIFNFDSTNSIPAYGYFLLRPNGSLQASDQTYSGIIGLGDGTLALVSSTTAVSSLSSSSIVDLVGYGTATLVEGNAAPSLSGSGSLERLPGANASSLGNALDTNDNRADWQLRGTAEPQTSASAGELPQAPAAVTNLSVVDFANDHGNQLILNFTPPASVSGLTQYRVWRRLASGSYGSTAYATLASTANTFVDTQATSGQSYVYQIESVGSAYSNFSAESVASSAVDNLPATITLTRLQSGSYVATTDPLIEAKIVDPAGVKTVELFLDGQLVRTLVPDAQGLVSYQASGLTQGTHTFLFRVADFAPNIVEKQLVITVDSLAPILDPLRLVSPVTEPKAEIGLSYNDPLGAASSGVVEMRVATDGALDSEGFEPITQTTWRNLAKSSQPQLIVVMVRDRAGNLSNVQTLVVSIKPASLEAPQSLRLVKDGNDIVFSYAAVAGATRYAIRYSDGQTLFGPIYQSGLEYRLSSADMKATYRFEVASVNSIDQLTSFAALSLSPATQLVAETAVSAVTVQATPTVKPATSEASPQAAVITEPESVKPSPAKVEASPAATVTPTSEPSPTLSPESIDSVDDQESINQSSQLKTGLIALISLLVLGGVVWFALGKLPSESKNDQRW</sequence>
<evidence type="ECO:0000259" key="3">
    <source>
        <dbReference type="PROSITE" id="PS50853"/>
    </source>
</evidence>
<evidence type="ECO:0000256" key="1">
    <source>
        <dbReference type="SAM" id="MobiDB-lite"/>
    </source>
</evidence>
<dbReference type="AlphaFoldDB" id="A0A554JDY2"/>
<dbReference type="InterPro" id="IPR001322">
    <property type="entry name" value="Lamin_tail_dom"/>
</dbReference>
<proteinExistence type="predicted"/>
<dbReference type="Gene3D" id="2.60.40.10">
    <property type="entry name" value="Immunoglobulins"/>
    <property type="match status" value="2"/>
</dbReference>
<keyword evidence="2" id="KW-1133">Transmembrane helix</keyword>
<dbReference type="SUPFAM" id="SSF49265">
    <property type="entry name" value="Fibronectin type III"/>
    <property type="match status" value="1"/>
</dbReference>
<dbReference type="SUPFAM" id="SSF74853">
    <property type="entry name" value="Lamin A/C globular tail domain"/>
    <property type="match status" value="1"/>
</dbReference>
<comment type="caution">
    <text evidence="5">The sequence shown here is derived from an EMBL/GenBank/DDBJ whole genome shotgun (WGS) entry which is preliminary data.</text>
</comment>
<feature type="transmembrane region" description="Helical" evidence="2">
    <location>
        <begin position="679"/>
        <end position="697"/>
    </location>
</feature>
<dbReference type="InterPro" id="IPR003961">
    <property type="entry name" value="FN3_dom"/>
</dbReference>
<dbReference type="Pfam" id="PF00932">
    <property type="entry name" value="LTD"/>
    <property type="match status" value="1"/>
</dbReference>
<evidence type="ECO:0008006" key="7">
    <source>
        <dbReference type="Google" id="ProtNLM"/>
    </source>
</evidence>
<dbReference type="InterPro" id="IPR036116">
    <property type="entry name" value="FN3_sf"/>
</dbReference>
<dbReference type="EMBL" id="VMFD01000005">
    <property type="protein sequence ID" value="TSC66480.1"/>
    <property type="molecule type" value="Genomic_DNA"/>
</dbReference>
<evidence type="ECO:0000256" key="2">
    <source>
        <dbReference type="SAM" id="Phobius"/>
    </source>
</evidence>
<keyword evidence="2" id="KW-0812">Transmembrane</keyword>
<feature type="compositionally biased region" description="Low complexity" evidence="1">
    <location>
        <begin position="639"/>
        <end position="660"/>
    </location>
</feature>
<dbReference type="InterPro" id="IPR036415">
    <property type="entry name" value="Lamin_tail_dom_sf"/>
</dbReference>
<keyword evidence="2" id="KW-0472">Membrane</keyword>
<feature type="region of interest" description="Disordered" evidence="1">
    <location>
        <begin position="610"/>
        <end position="669"/>
    </location>
</feature>
<dbReference type="InterPro" id="IPR013783">
    <property type="entry name" value="Ig-like_fold"/>
</dbReference>
<evidence type="ECO:0000313" key="5">
    <source>
        <dbReference type="EMBL" id="TSC66480.1"/>
    </source>
</evidence>
<dbReference type="PROSITE" id="PS51841">
    <property type="entry name" value="LTD"/>
    <property type="match status" value="1"/>
</dbReference>